<proteinExistence type="predicted"/>
<keyword evidence="1" id="KW-0812">Transmembrane</keyword>
<feature type="transmembrane region" description="Helical" evidence="1">
    <location>
        <begin position="138"/>
        <end position="158"/>
    </location>
</feature>
<organism evidence="2 3">
    <name type="scientific">Rhodoplanes elegans</name>
    <dbReference type="NCBI Taxonomy" id="29408"/>
    <lineage>
        <taxon>Bacteria</taxon>
        <taxon>Pseudomonadati</taxon>
        <taxon>Pseudomonadota</taxon>
        <taxon>Alphaproteobacteria</taxon>
        <taxon>Hyphomicrobiales</taxon>
        <taxon>Nitrobacteraceae</taxon>
        <taxon>Rhodoplanes</taxon>
    </lineage>
</organism>
<feature type="transmembrane region" description="Helical" evidence="1">
    <location>
        <begin position="179"/>
        <end position="206"/>
    </location>
</feature>
<feature type="transmembrane region" description="Helical" evidence="1">
    <location>
        <begin position="218"/>
        <end position="237"/>
    </location>
</feature>
<feature type="non-terminal residue" evidence="2">
    <location>
        <position position="1"/>
    </location>
</feature>
<accession>A0A327K080</accession>
<dbReference type="EMBL" id="NPEU01000517">
    <property type="protein sequence ID" value="RAI31266.1"/>
    <property type="molecule type" value="Genomic_DNA"/>
</dbReference>
<feature type="transmembrane region" description="Helical" evidence="1">
    <location>
        <begin position="273"/>
        <end position="294"/>
    </location>
</feature>
<keyword evidence="1" id="KW-1133">Transmembrane helix</keyword>
<protein>
    <submittedName>
        <fullName evidence="2">Uncharacterized protein</fullName>
    </submittedName>
</protein>
<keyword evidence="3" id="KW-1185">Reference proteome</keyword>
<name>A0A327K080_9BRAD</name>
<sequence>LLPPEKRGAALAALMLAGAVPDGVAVLVGWAAALAGHGPAEWLAESEWWQLGFGIPNQISTLTTLLIWVPHHLIGAMAMLLAVVVSTEPITLRPRASLAAMAAAGLLVGFAAFSSIFAVLGGLAALSPLLVRLLARPQVVVALAATALVSAPLAYLYLNADSAGGFRLLLIFTRWSELYGGPAAGLAGLSLAALFVMVEIGWLAWLALRPPPSPVASPLGQCAVAATVFVASTVVVGFSGANNYAMRGAIVPVVLIAAYWAQVRTGDAAPRRLPAAAVVALGLAVTLAVVAHLAETLRHGRDSLAAITLADETEACKASIMAANAGPPGRVDPDGFGCRNPYSLYGLERPFVKRRLEEPDRELMGRGP</sequence>
<dbReference type="Proteomes" id="UP000248863">
    <property type="component" value="Unassembled WGS sequence"/>
</dbReference>
<feature type="transmembrane region" description="Helical" evidence="1">
    <location>
        <begin position="59"/>
        <end position="86"/>
    </location>
</feature>
<evidence type="ECO:0000313" key="2">
    <source>
        <dbReference type="EMBL" id="RAI31266.1"/>
    </source>
</evidence>
<keyword evidence="1" id="KW-0472">Membrane</keyword>
<comment type="caution">
    <text evidence="2">The sequence shown here is derived from an EMBL/GenBank/DDBJ whole genome shotgun (WGS) entry which is preliminary data.</text>
</comment>
<evidence type="ECO:0000313" key="3">
    <source>
        <dbReference type="Proteomes" id="UP000248863"/>
    </source>
</evidence>
<evidence type="ECO:0000256" key="1">
    <source>
        <dbReference type="SAM" id="Phobius"/>
    </source>
</evidence>
<dbReference type="AlphaFoldDB" id="A0A327K080"/>
<feature type="transmembrane region" description="Helical" evidence="1">
    <location>
        <begin position="244"/>
        <end position="261"/>
    </location>
</feature>
<gene>
    <name evidence="2" type="ORF">CH338_26125</name>
</gene>
<feature type="transmembrane region" description="Helical" evidence="1">
    <location>
        <begin position="98"/>
        <end position="126"/>
    </location>
</feature>
<reference evidence="2 3" key="1">
    <citation type="submission" date="2017-07" db="EMBL/GenBank/DDBJ databases">
        <title>Draft Genome Sequences of Select Purple Nonsulfur Bacteria.</title>
        <authorList>
            <person name="Lasarre B."/>
            <person name="Mckinlay J.B."/>
        </authorList>
    </citation>
    <scope>NUCLEOTIDE SEQUENCE [LARGE SCALE GENOMIC DNA]</scope>
    <source>
        <strain evidence="2 3">DSM 11907</strain>
    </source>
</reference>